<reference evidence="4" key="1">
    <citation type="submission" date="2017-01" db="EMBL/GenBank/DDBJ databases">
        <title>Comparative genomics of anhydrobiosis in the tardigrade Hypsibius dujardini.</title>
        <authorList>
            <person name="Yoshida Y."/>
            <person name="Koutsovoulos G."/>
            <person name="Laetsch D."/>
            <person name="Stevens L."/>
            <person name="Kumar S."/>
            <person name="Horikawa D."/>
            <person name="Ishino K."/>
            <person name="Komine S."/>
            <person name="Tomita M."/>
            <person name="Blaxter M."/>
            <person name="Arakawa K."/>
        </authorList>
    </citation>
    <scope>NUCLEOTIDE SEQUENCE [LARGE SCALE GENOMIC DNA]</scope>
    <source>
        <strain evidence="4">Z151</strain>
    </source>
</reference>
<gene>
    <name evidence="3" type="ORF">BV898_01864</name>
</gene>
<protein>
    <submittedName>
        <fullName evidence="3">Uncharacterized protein</fullName>
    </submittedName>
</protein>
<dbReference type="Proteomes" id="UP000192578">
    <property type="component" value="Unassembled WGS sequence"/>
</dbReference>
<feature type="region of interest" description="Disordered" evidence="1">
    <location>
        <begin position="46"/>
        <end position="68"/>
    </location>
</feature>
<keyword evidence="2" id="KW-0732">Signal</keyword>
<organism evidence="3 4">
    <name type="scientific">Hypsibius exemplaris</name>
    <name type="common">Freshwater tardigrade</name>
    <dbReference type="NCBI Taxonomy" id="2072580"/>
    <lineage>
        <taxon>Eukaryota</taxon>
        <taxon>Metazoa</taxon>
        <taxon>Ecdysozoa</taxon>
        <taxon>Tardigrada</taxon>
        <taxon>Eutardigrada</taxon>
        <taxon>Parachela</taxon>
        <taxon>Hypsibioidea</taxon>
        <taxon>Hypsibiidae</taxon>
        <taxon>Hypsibius</taxon>
    </lineage>
</organism>
<evidence type="ECO:0000256" key="2">
    <source>
        <dbReference type="SAM" id="SignalP"/>
    </source>
</evidence>
<feature type="chain" id="PRO_5012619184" evidence="2">
    <location>
        <begin position="44"/>
        <end position="68"/>
    </location>
</feature>
<dbReference type="AlphaFoldDB" id="A0A1W0X9W3"/>
<proteinExistence type="predicted"/>
<keyword evidence="4" id="KW-1185">Reference proteome</keyword>
<sequence length="68" mass="7774">MSGRKRPNPDIWMWIRRDARIRWAKALLIPLRVLFLLLTPPHPLELEAAGPGTRSPCDGGRNYQDPSV</sequence>
<evidence type="ECO:0000256" key="1">
    <source>
        <dbReference type="SAM" id="MobiDB-lite"/>
    </source>
</evidence>
<accession>A0A1W0X9W3</accession>
<evidence type="ECO:0000313" key="3">
    <source>
        <dbReference type="EMBL" id="OQV24325.1"/>
    </source>
</evidence>
<name>A0A1W0X9W3_HYPEX</name>
<evidence type="ECO:0000313" key="4">
    <source>
        <dbReference type="Proteomes" id="UP000192578"/>
    </source>
</evidence>
<dbReference type="EMBL" id="MTYJ01000007">
    <property type="protein sequence ID" value="OQV24325.1"/>
    <property type="molecule type" value="Genomic_DNA"/>
</dbReference>
<comment type="caution">
    <text evidence="3">The sequence shown here is derived from an EMBL/GenBank/DDBJ whole genome shotgun (WGS) entry which is preliminary data.</text>
</comment>
<feature type="signal peptide" evidence="2">
    <location>
        <begin position="1"/>
        <end position="43"/>
    </location>
</feature>